<gene>
    <name evidence="2" type="ORF">KI387_003441</name>
</gene>
<reference evidence="2 3" key="1">
    <citation type="journal article" date="2021" name="Nat. Plants">
        <title>The Taxus genome provides insights into paclitaxel biosynthesis.</title>
        <authorList>
            <person name="Xiong X."/>
            <person name="Gou J."/>
            <person name="Liao Q."/>
            <person name="Li Y."/>
            <person name="Zhou Q."/>
            <person name="Bi G."/>
            <person name="Li C."/>
            <person name="Du R."/>
            <person name="Wang X."/>
            <person name="Sun T."/>
            <person name="Guo L."/>
            <person name="Liang H."/>
            <person name="Lu P."/>
            <person name="Wu Y."/>
            <person name="Zhang Z."/>
            <person name="Ro D.K."/>
            <person name="Shang Y."/>
            <person name="Huang S."/>
            <person name="Yan J."/>
        </authorList>
    </citation>
    <scope>NUCLEOTIDE SEQUENCE [LARGE SCALE GENOMIC DNA]</scope>
    <source>
        <strain evidence="2">Ta-2019</strain>
    </source>
</reference>
<feature type="region of interest" description="Disordered" evidence="1">
    <location>
        <begin position="1"/>
        <end position="29"/>
    </location>
</feature>
<comment type="caution">
    <text evidence="2">The sequence shown here is derived from an EMBL/GenBank/DDBJ whole genome shotgun (WGS) entry which is preliminary data.</text>
</comment>
<sequence length="60" mass="6490">ANTYGETRRVNEDAFPDGPLSPYPTSEVEATNTYAETSIVNDGMLWDGPSSPPQQSLTVD</sequence>
<feature type="non-terminal residue" evidence="2">
    <location>
        <position position="1"/>
    </location>
</feature>
<evidence type="ECO:0000313" key="2">
    <source>
        <dbReference type="EMBL" id="KAH9331333.1"/>
    </source>
</evidence>
<name>A0AA38GZ36_TAXCH</name>
<proteinExistence type="predicted"/>
<dbReference type="Proteomes" id="UP000824469">
    <property type="component" value="Unassembled WGS sequence"/>
</dbReference>
<feature type="compositionally biased region" description="Basic and acidic residues" evidence="1">
    <location>
        <begin position="1"/>
        <end position="12"/>
    </location>
</feature>
<accession>A0AA38GZ36</accession>
<evidence type="ECO:0000313" key="3">
    <source>
        <dbReference type="Proteomes" id="UP000824469"/>
    </source>
</evidence>
<dbReference type="AlphaFoldDB" id="A0AA38GZ36"/>
<organism evidence="2 3">
    <name type="scientific">Taxus chinensis</name>
    <name type="common">Chinese yew</name>
    <name type="synonym">Taxus wallichiana var. chinensis</name>
    <dbReference type="NCBI Taxonomy" id="29808"/>
    <lineage>
        <taxon>Eukaryota</taxon>
        <taxon>Viridiplantae</taxon>
        <taxon>Streptophyta</taxon>
        <taxon>Embryophyta</taxon>
        <taxon>Tracheophyta</taxon>
        <taxon>Spermatophyta</taxon>
        <taxon>Pinopsida</taxon>
        <taxon>Pinidae</taxon>
        <taxon>Conifers II</taxon>
        <taxon>Cupressales</taxon>
        <taxon>Taxaceae</taxon>
        <taxon>Taxus</taxon>
    </lineage>
</organism>
<keyword evidence="3" id="KW-1185">Reference proteome</keyword>
<protein>
    <submittedName>
        <fullName evidence="2">Uncharacterized protein</fullName>
    </submittedName>
</protein>
<evidence type="ECO:0000256" key="1">
    <source>
        <dbReference type="SAM" id="MobiDB-lite"/>
    </source>
</evidence>
<feature type="non-terminal residue" evidence="2">
    <location>
        <position position="60"/>
    </location>
</feature>
<dbReference type="EMBL" id="JAHRHJ020000001">
    <property type="protein sequence ID" value="KAH9331333.1"/>
    <property type="molecule type" value="Genomic_DNA"/>
</dbReference>